<keyword evidence="5 13" id="KW-0808">Transferase</keyword>
<dbReference type="GO" id="GO:0003887">
    <property type="term" value="F:DNA-directed DNA polymerase activity"/>
    <property type="evidence" value="ECO:0007669"/>
    <property type="project" value="UniProtKB-EC"/>
</dbReference>
<dbReference type="Pfam" id="PF01336">
    <property type="entry name" value="tRNA_anti-codon"/>
    <property type="match status" value="1"/>
</dbReference>
<dbReference type="InterPro" id="IPR003141">
    <property type="entry name" value="Pol/His_phosphatase_N"/>
</dbReference>
<dbReference type="Pfam" id="PF17657">
    <property type="entry name" value="DNA_pol3_finger"/>
    <property type="match status" value="1"/>
</dbReference>
<name>A0ABV2FFI2_9STRE</name>
<protein>
    <recommendedName>
        <fullName evidence="4">DNA polymerase III subunit alpha</fullName>
        <ecNumber evidence="3">2.7.7.7</ecNumber>
    </recommendedName>
</protein>
<evidence type="ECO:0000256" key="9">
    <source>
        <dbReference type="ARBA" id="ARBA00025611"/>
    </source>
</evidence>
<evidence type="ECO:0000256" key="4">
    <source>
        <dbReference type="ARBA" id="ARBA00019114"/>
    </source>
</evidence>
<comment type="function">
    <text evidence="9">DNA polymerase III is a complex, multichain enzyme responsible for most of the replicative synthesis in bacteria. This DNA polymerase also exhibits 3' to 5' exonuclease activity. The alpha chain is the DNA polymerase.</text>
</comment>
<comment type="similarity">
    <text evidence="2">Belongs to the DNA polymerase type-C family. DnaE subfamily.</text>
</comment>
<evidence type="ECO:0000256" key="5">
    <source>
        <dbReference type="ARBA" id="ARBA00022679"/>
    </source>
</evidence>
<dbReference type="EMBL" id="JBEPLO010000003">
    <property type="protein sequence ID" value="MET3557319.1"/>
    <property type="molecule type" value="Genomic_DNA"/>
</dbReference>
<dbReference type="InterPro" id="IPR011708">
    <property type="entry name" value="DNA_pol3_alpha_NTPase_dom"/>
</dbReference>
<dbReference type="NCBIfam" id="NF005582">
    <property type="entry name" value="PRK07279.1"/>
    <property type="match status" value="1"/>
</dbReference>
<accession>A0ABV2FFI2</accession>
<evidence type="ECO:0000313" key="13">
    <source>
        <dbReference type="EMBL" id="MET3557319.1"/>
    </source>
</evidence>
<dbReference type="InterPro" id="IPR041931">
    <property type="entry name" value="DNA_pol3_alpha_thumb_dom"/>
</dbReference>
<dbReference type="Gene3D" id="1.10.10.1600">
    <property type="entry name" value="Bacterial DNA polymerase III alpha subunit, thumb domain"/>
    <property type="match status" value="1"/>
</dbReference>
<dbReference type="InterPro" id="IPR029460">
    <property type="entry name" value="DNAPol_HHH"/>
</dbReference>
<dbReference type="Pfam" id="PF14579">
    <property type="entry name" value="HHH_6"/>
    <property type="match status" value="1"/>
</dbReference>
<proteinExistence type="inferred from homology"/>
<dbReference type="Pfam" id="PF07733">
    <property type="entry name" value="DNA_pol3_alpha"/>
    <property type="match status" value="1"/>
</dbReference>
<dbReference type="SUPFAM" id="SSF89550">
    <property type="entry name" value="PHP domain-like"/>
    <property type="match status" value="1"/>
</dbReference>
<keyword evidence="14" id="KW-1185">Reference proteome</keyword>
<keyword evidence="8" id="KW-0239">DNA-directed DNA polymerase</keyword>
<reference evidence="13 14" key="1">
    <citation type="submission" date="2024-06" db="EMBL/GenBank/DDBJ databases">
        <title>Genomic Encyclopedia of Type Strains, Phase IV (KMG-IV): sequencing the most valuable type-strain genomes for metagenomic binning, comparative biology and taxonomic classification.</title>
        <authorList>
            <person name="Goeker M."/>
        </authorList>
    </citation>
    <scope>NUCLEOTIDE SEQUENCE [LARGE SCALE GENOMIC DNA]</scope>
    <source>
        <strain evidence="13 14">DSM 28303</strain>
    </source>
</reference>
<dbReference type="SMART" id="SM00481">
    <property type="entry name" value="POLIIIAc"/>
    <property type="match status" value="1"/>
</dbReference>
<dbReference type="CDD" id="cd07431">
    <property type="entry name" value="PHP_PolIIIA"/>
    <property type="match status" value="1"/>
</dbReference>
<dbReference type="PANTHER" id="PTHR32294:SF0">
    <property type="entry name" value="DNA POLYMERASE III SUBUNIT ALPHA"/>
    <property type="match status" value="1"/>
</dbReference>
<keyword evidence="7" id="KW-0235">DNA replication</keyword>
<dbReference type="Proteomes" id="UP001549122">
    <property type="component" value="Unassembled WGS sequence"/>
</dbReference>
<feature type="domain" description="Polymerase/histidinol phosphatase N-terminal" evidence="12">
    <location>
        <begin position="5"/>
        <end position="72"/>
    </location>
</feature>
<dbReference type="Gene3D" id="1.10.150.870">
    <property type="match status" value="1"/>
</dbReference>
<dbReference type="Gene3D" id="2.40.50.140">
    <property type="entry name" value="Nucleic acid-binding proteins"/>
    <property type="match status" value="1"/>
</dbReference>
<comment type="subcellular location">
    <subcellularLocation>
        <location evidence="1">Cytoplasm</location>
    </subcellularLocation>
</comment>
<evidence type="ECO:0000256" key="11">
    <source>
        <dbReference type="ARBA" id="ARBA00049244"/>
    </source>
</evidence>
<dbReference type="InterPro" id="IPR012340">
    <property type="entry name" value="NA-bd_OB-fold"/>
</dbReference>
<evidence type="ECO:0000256" key="3">
    <source>
        <dbReference type="ARBA" id="ARBA00012417"/>
    </source>
</evidence>
<dbReference type="InterPro" id="IPR040982">
    <property type="entry name" value="DNA_pol3_finger"/>
</dbReference>
<comment type="subunit">
    <text evidence="10">DNA polymerase III contains a core (composed of alpha, epsilon and theta chains) that associates with a tau subunit. This core dimerizes to form the POLIII' complex. PolIII' associates with the gamma complex (composed of gamma, delta, delta', psi and chi chains) and with the beta chain to form the complete DNA polymerase III complex.</text>
</comment>
<dbReference type="CDD" id="cd04485">
    <property type="entry name" value="DnaE_OBF"/>
    <property type="match status" value="1"/>
</dbReference>
<evidence type="ECO:0000256" key="1">
    <source>
        <dbReference type="ARBA" id="ARBA00004496"/>
    </source>
</evidence>
<evidence type="ECO:0000256" key="10">
    <source>
        <dbReference type="ARBA" id="ARBA00026073"/>
    </source>
</evidence>
<dbReference type="InterPro" id="IPR004365">
    <property type="entry name" value="NA-bd_OB_tRNA"/>
</dbReference>
<organism evidence="13 14">
    <name type="scientific">Streptococcus rupicaprae</name>
    <dbReference type="NCBI Taxonomy" id="759619"/>
    <lineage>
        <taxon>Bacteria</taxon>
        <taxon>Bacillati</taxon>
        <taxon>Bacillota</taxon>
        <taxon>Bacilli</taxon>
        <taxon>Lactobacillales</taxon>
        <taxon>Streptococcaceae</taxon>
        <taxon>Streptococcus</taxon>
    </lineage>
</organism>
<dbReference type="PANTHER" id="PTHR32294">
    <property type="entry name" value="DNA POLYMERASE III SUBUNIT ALPHA"/>
    <property type="match status" value="1"/>
</dbReference>
<dbReference type="NCBIfam" id="TIGR00594">
    <property type="entry name" value="polc"/>
    <property type="match status" value="1"/>
</dbReference>
<evidence type="ECO:0000256" key="7">
    <source>
        <dbReference type="ARBA" id="ARBA00022705"/>
    </source>
</evidence>
<dbReference type="Gene3D" id="3.20.20.140">
    <property type="entry name" value="Metal-dependent hydrolases"/>
    <property type="match status" value="1"/>
</dbReference>
<dbReference type="InterPro" id="IPR004013">
    <property type="entry name" value="PHP_dom"/>
</dbReference>
<comment type="catalytic activity">
    <reaction evidence="11">
        <text>DNA(n) + a 2'-deoxyribonucleoside 5'-triphosphate = DNA(n+1) + diphosphate</text>
        <dbReference type="Rhea" id="RHEA:22508"/>
        <dbReference type="Rhea" id="RHEA-COMP:17339"/>
        <dbReference type="Rhea" id="RHEA-COMP:17340"/>
        <dbReference type="ChEBI" id="CHEBI:33019"/>
        <dbReference type="ChEBI" id="CHEBI:61560"/>
        <dbReference type="ChEBI" id="CHEBI:173112"/>
        <dbReference type="EC" id="2.7.7.7"/>
    </reaction>
</comment>
<keyword evidence="6 13" id="KW-0548">Nucleotidyltransferase</keyword>
<comment type="caution">
    <text evidence="13">The sequence shown here is derived from an EMBL/GenBank/DDBJ whole genome shotgun (WGS) entry which is preliminary data.</text>
</comment>
<gene>
    <name evidence="13" type="ORF">ABID29_000428</name>
</gene>
<evidence type="ECO:0000256" key="8">
    <source>
        <dbReference type="ARBA" id="ARBA00022932"/>
    </source>
</evidence>
<dbReference type="InterPro" id="IPR016195">
    <property type="entry name" value="Pol/histidinol_Pase-like"/>
</dbReference>
<dbReference type="EC" id="2.7.7.7" evidence="3"/>
<evidence type="ECO:0000313" key="14">
    <source>
        <dbReference type="Proteomes" id="UP001549122"/>
    </source>
</evidence>
<dbReference type="InterPro" id="IPR004805">
    <property type="entry name" value="DnaE2/DnaE/PolC"/>
</dbReference>
<evidence type="ECO:0000256" key="2">
    <source>
        <dbReference type="ARBA" id="ARBA00009496"/>
    </source>
</evidence>
<evidence type="ECO:0000259" key="12">
    <source>
        <dbReference type="SMART" id="SM00481"/>
    </source>
</evidence>
<evidence type="ECO:0000256" key="6">
    <source>
        <dbReference type="ARBA" id="ARBA00022695"/>
    </source>
</evidence>
<dbReference type="Pfam" id="PF02811">
    <property type="entry name" value="PHP"/>
    <property type="match status" value="1"/>
</dbReference>
<sequence length="1039" mass="119065">MAMVVQLDTKTVYTFMDSVVGIEAYVDRAKAMGYQALGIMDIDNMYGAFHFLEACQKAHIQPILGVELTLKFQDQPLKIYALAQDTAAYRSLMKLSTRKMMGESSLEDYRSFLEQVCVILPYAEGVDDLDLGFPFYLGIFQDTPVEDYKHPILPLHTVRYFEDSERQVLHMLHAIRDNQLLQDTPPVLQEGSLLAPTALEAIFKERFPQAFVNLEALVKTISYDLPRDLVLPRFNRERPAVEELRELTYRGLQEKGLTGPVYQERLETELDVIHQMGFDDYFLIVWDLLRFGRSQGYYMGMGRGSAAGSLVAYALDITGIDPVAKNLLFERFLNLERFSMPDIDIDLPDVYRPEFLRYVRKKYGSEHAAQIVTFSTFGAKQALRDVFKRYGLAEHELTHLTRKIGFRDSLSSAYERNASLRQTIVSKPEYQRAFQLAQAIEGQPRQTSIHAAGVVMSDEDLTDRIPLKWGEEMLLTQYDAHGVEANGLLKMDFLGLRNLTFVQRMQERVAEKYGQLIDIAKINLEDPETLALFARGQTKGIFQFEAAGAISLLKRVKPTCFEDVVATTSLNRPGASDYIDNFIKRRRGQERVDLLDPAIADILGPTYGIMLYQEQVMQIAQRFAGFSLGKADILRRAMGKKKPEEMRAMADEFLAGALALGHDEPKARQIFAMMEKFAGYGFNRSHAYAYSALAFQLAYFKAHFPDVFFDVMLNFSSSDYIEDALNFGFKVAKLHLNTVPYYDKFNQGAIHLGLKNIKGLSKEFAHWLIENRPFQSIEDFMRRLPDNFAKPNQLEPLIKIGLFDRFESNRNKVLSNYQGLREHNKLGQANLFDDNPDMAYSWTEVDDFTEVEKFHQEQEIMGIGLSPHPLIQLAKEAALPYTPIRELVAEGRSTVLAEFLEAKVIRTKKGEQMAFLKVSDTQNVLEITVFPEAYRQWFHHLKEGGFYYFSGKIQERDGQLQMLLDHVGELPTEKFWIQLDNHRQDQQVAAILQKFTGPIPVVLRYKETKETLLPKHLGVQKTDTLIEALRELNVKTIFY</sequence>